<dbReference type="EMBL" id="UOFK01000092">
    <property type="protein sequence ID" value="VAW76334.1"/>
    <property type="molecule type" value="Genomic_DNA"/>
</dbReference>
<sequence length="305" mass="32815">MQKLNLAAFPGASNWPLWVGLQQGYFEQEDIDLRLSMTPNSRQLARDLFDGTVQIAMTSMDNVIAYTEGQGEEPLGAPADFFAFMGLDDGLLSLLARPEYDSVKGLEGKTLAVDALTTGFAFVLREILADAGLKSDAVTFAAVGTGAQRRSALLEGACDATLLNAPICLTAENAGMSRLIYARDVIGEYQGIVSAARRSWAAHNKATIQAFIRGFQSSLHWMTDPANKAAACTILTENLTTISPVIDQAYAVLVTNGGLRQNLKIDHHGVEKVIILRNRYGAAPPIAVEPAKYIDDALLKAAIQT</sequence>
<accession>A0A3B0Z4V5</accession>
<dbReference type="InterPro" id="IPR015168">
    <property type="entry name" value="SsuA/THI5"/>
</dbReference>
<evidence type="ECO:0000256" key="3">
    <source>
        <dbReference type="ARBA" id="ARBA00022729"/>
    </source>
</evidence>
<dbReference type="GO" id="GO:0042918">
    <property type="term" value="P:alkanesulfonate transmembrane transport"/>
    <property type="evidence" value="ECO:0007669"/>
    <property type="project" value="TreeGrafter"/>
</dbReference>
<protein>
    <recommendedName>
        <fullName evidence="4">SsuA/THI5-like domain-containing protein</fullName>
    </recommendedName>
</protein>
<comment type="similarity">
    <text evidence="2">Belongs to the bacterial solute-binding protein SsuA/TauA family.</text>
</comment>
<dbReference type="AlphaFoldDB" id="A0A3B0Z4V5"/>
<gene>
    <name evidence="5" type="ORF">MNBD_GAMMA13-1689</name>
</gene>
<feature type="domain" description="SsuA/THI5-like" evidence="4">
    <location>
        <begin position="16"/>
        <end position="224"/>
    </location>
</feature>
<comment type="subcellular location">
    <subcellularLocation>
        <location evidence="1">Periplasm</location>
    </subcellularLocation>
</comment>
<dbReference type="SUPFAM" id="SSF53850">
    <property type="entry name" value="Periplasmic binding protein-like II"/>
    <property type="match status" value="1"/>
</dbReference>
<dbReference type="PANTHER" id="PTHR30024:SF47">
    <property type="entry name" value="TAURINE-BINDING PERIPLASMIC PROTEIN"/>
    <property type="match status" value="1"/>
</dbReference>
<evidence type="ECO:0000256" key="2">
    <source>
        <dbReference type="ARBA" id="ARBA00010742"/>
    </source>
</evidence>
<organism evidence="5">
    <name type="scientific">hydrothermal vent metagenome</name>
    <dbReference type="NCBI Taxonomy" id="652676"/>
    <lineage>
        <taxon>unclassified sequences</taxon>
        <taxon>metagenomes</taxon>
        <taxon>ecological metagenomes</taxon>
    </lineage>
</organism>
<dbReference type="GO" id="GO:0042597">
    <property type="term" value="C:periplasmic space"/>
    <property type="evidence" value="ECO:0007669"/>
    <property type="project" value="UniProtKB-SubCell"/>
</dbReference>
<proteinExistence type="inferred from homology"/>
<dbReference type="Pfam" id="PF09084">
    <property type="entry name" value="NMT1"/>
    <property type="match status" value="1"/>
</dbReference>
<keyword evidence="3" id="KW-0732">Signal</keyword>
<reference evidence="5" key="1">
    <citation type="submission" date="2018-06" db="EMBL/GenBank/DDBJ databases">
        <authorList>
            <person name="Zhirakovskaya E."/>
        </authorList>
    </citation>
    <scope>NUCLEOTIDE SEQUENCE</scope>
</reference>
<dbReference type="Gene3D" id="3.40.190.10">
    <property type="entry name" value="Periplasmic binding protein-like II"/>
    <property type="match status" value="2"/>
</dbReference>
<evidence type="ECO:0000256" key="1">
    <source>
        <dbReference type="ARBA" id="ARBA00004418"/>
    </source>
</evidence>
<name>A0A3B0Z4V5_9ZZZZ</name>
<evidence type="ECO:0000313" key="5">
    <source>
        <dbReference type="EMBL" id="VAW76334.1"/>
    </source>
</evidence>
<evidence type="ECO:0000259" key="4">
    <source>
        <dbReference type="Pfam" id="PF09084"/>
    </source>
</evidence>
<dbReference type="PANTHER" id="PTHR30024">
    <property type="entry name" value="ALIPHATIC SULFONATES-BINDING PROTEIN-RELATED"/>
    <property type="match status" value="1"/>
</dbReference>